<keyword evidence="12" id="KW-1185">Reference proteome</keyword>
<comment type="subcellular location">
    <subcellularLocation>
        <location evidence="1">Membrane</location>
        <topology evidence="1">Multi-pass membrane protein</topology>
    </subcellularLocation>
</comment>
<dbReference type="AlphaFoldDB" id="M2QHM3"/>
<dbReference type="InterPro" id="IPR023271">
    <property type="entry name" value="Aquaporin-like"/>
</dbReference>
<dbReference type="Proteomes" id="UP000016930">
    <property type="component" value="Unassembled WGS sequence"/>
</dbReference>
<feature type="transmembrane region" description="Helical" evidence="10">
    <location>
        <begin position="21"/>
        <end position="39"/>
    </location>
</feature>
<dbReference type="PRINTS" id="PR00783">
    <property type="entry name" value="MINTRINSICP"/>
</dbReference>
<evidence type="ECO:0000313" key="11">
    <source>
        <dbReference type="EMBL" id="EMD36533.1"/>
    </source>
</evidence>
<evidence type="ECO:0000256" key="4">
    <source>
        <dbReference type="ARBA" id="ARBA00022692"/>
    </source>
</evidence>
<feature type="transmembrane region" description="Helical" evidence="10">
    <location>
        <begin position="59"/>
        <end position="78"/>
    </location>
</feature>
<feature type="transmembrane region" description="Helical" evidence="10">
    <location>
        <begin position="104"/>
        <end position="125"/>
    </location>
</feature>
<feature type="transmembrane region" description="Helical" evidence="10">
    <location>
        <begin position="176"/>
        <end position="197"/>
    </location>
</feature>
<dbReference type="STRING" id="914234.M2QHM3"/>
<evidence type="ECO:0000256" key="10">
    <source>
        <dbReference type="SAM" id="Phobius"/>
    </source>
</evidence>
<dbReference type="EMBL" id="KB445798">
    <property type="protein sequence ID" value="EMD36533.1"/>
    <property type="molecule type" value="Genomic_DNA"/>
</dbReference>
<evidence type="ECO:0000256" key="7">
    <source>
        <dbReference type="ARBA" id="ARBA00023136"/>
    </source>
</evidence>
<evidence type="ECO:0008006" key="13">
    <source>
        <dbReference type="Google" id="ProtNLM"/>
    </source>
</evidence>
<sequence>MFRSRSRQPIFSNFRVDCLAALFEFVGTTVFLLLAFGGVQASQGESGNSDTSSTNVQRVLYVSLSFGISLLVSAWLFFRVTGGLFNPNVSLALFLTGDLGPVRFVLYSIAQLVGGIAAAAIILALTPGPLASNTSLQHGVNAAQGVFIEMFVTAILVLAVLMLAAEKHHTTPFAPIGIGLTCLTCHMWAVWFTGGGMNTARAFGPAVVTGFPYDKHWVYWVGPFLGSLLAAGFYTLLKHYHYWRLNPGQDVIVPPLARMQTQGVLDDPGNTTRNPGTPIFH</sequence>
<dbReference type="Pfam" id="PF00230">
    <property type="entry name" value="MIP"/>
    <property type="match status" value="1"/>
</dbReference>
<evidence type="ECO:0000256" key="5">
    <source>
        <dbReference type="ARBA" id="ARBA00022737"/>
    </source>
</evidence>
<reference evidence="11 12" key="1">
    <citation type="journal article" date="2012" name="Proc. Natl. Acad. Sci. U.S.A.">
        <title>Comparative genomics of Ceriporiopsis subvermispora and Phanerochaete chrysosporium provide insight into selective ligninolysis.</title>
        <authorList>
            <person name="Fernandez-Fueyo E."/>
            <person name="Ruiz-Duenas F.J."/>
            <person name="Ferreira P."/>
            <person name="Floudas D."/>
            <person name="Hibbett D.S."/>
            <person name="Canessa P."/>
            <person name="Larrondo L.F."/>
            <person name="James T.Y."/>
            <person name="Seelenfreund D."/>
            <person name="Lobos S."/>
            <person name="Polanco R."/>
            <person name="Tello M."/>
            <person name="Honda Y."/>
            <person name="Watanabe T."/>
            <person name="Watanabe T."/>
            <person name="Ryu J.S."/>
            <person name="Kubicek C.P."/>
            <person name="Schmoll M."/>
            <person name="Gaskell J."/>
            <person name="Hammel K.E."/>
            <person name="St John F.J."/>
            <person name="Vanden Wymelenberg A."/>
            <person name="Sabat G."/>
            <person name="Splinter BonDurant S."/>
            <person name="Syed K."/>
            <person name="Yadav J.S."/>
            <person name="Doddapaneni H."/>
            <person name="Subramanian V."/>
            <person name="Lavin J.L."/>
            <person name="Oguiza J.A."/>
            <person name="Perez G."/>
            <person name="Pisabarro A.G."/>
            <person name="Ramirez L."/>
            <person name="Santoyo F."/>
            <person name="Master E."/>
            <person name="Coutinho P.M."/>
            <person name="Henrissat B."/>
            <person name="Lombard V."/>
            <person name="Magnuson J.K."/>
            <person name="Kuees U."/>
            <person name="Hori C."/>
            <person name="Igarashi K."/>
            <person name="Samejima M."/>
            <person name="Held B.W."/>
            <person name="Barry K.W."/>
            <person name="LaButti K.M."/>
            <person name="Lapidus A."/>
            <person name="Lindquist E.A."/>
            <person name="Lucas S.M."/>
            <person name="Riley R."/>
            <person name="Salamov A.A."/>
            <person name="Hoffmeister D."/>
            <person name="Schwenk D."/>
            <person name="Hadar Y."/>
            <person name="Yarden O."/>
            <person name="de Vries R.P."/>
            <person name="Wiebenga A."/>
            <person name="Stenlid J."/>
            <person name="Eastwood D."/>
            <person name="Grigoriev I.V."/>
            <person name="Berka R.M."/>
            <person name="Blanchette R.A."/>
            <person name="Kersten P."/>
            <person name="Martinez A.T."/>
            <person name="Vicuna R."/>
            <person name="Cullen D."/>
        </authorList>
    </citation>
    <scope>NUCLEOTIDE SEQUENCE [LARGE SCALE GENOMIC DNA]</scope>
    <source>
        <strain evidence="11 12">B</strain>
    </source>
</reference>
<evidence type="ECO:0000256" key="9">
    <source>
        <dbReference type="RuleBase" id="RU000477"/>
    </source>
</evidence>
<dbReference type="OrthoDB" id="3222at2759"/>
<feature type="transmembrane region" description="Helical" evidence="10">
    <location>
        <begin position="145"/>
        <end position="164"/>
    </location>
</feature>
<dbReference type="GO" id="GO:0005886">
    <property type="term" value="C:plasma membrane"/>
    <property type="evidence" value="ECO:0007669"/>
    <property type="project" value="TreeGrafter"/>
</dbReference>
<protein>
    <recommendedName>
        <fullName evidence="13">Aquaporin-like protein</fullName>
    </recommendedName>
</protein>
<dbReference type="HOGENOM" id="CLU_020019_1_4_1"/>
<dbReference type="SUPFAM" id="SSF81338">
    <property type="entry name" value="Aquaporin-like"/>
    <property type="match status" value="1"/>
</dbReference>
<keyword evidence="6 10" id="KW-1133">Transmembrane helix</keyword>
<dbReference type="Gene3D" id="1.20.1080.10">
    <property type="entry name" value="Glycerol uptake facilitator protein"/>
    <property type="match status" value="1"/>
</dbReference>
<keyword evidence="5" id="KW-0677">Repeat</keyword>
<evidence type="ECO:0000256" key="8">
    <source>
        <dbReference type="ARBA" id="ARBA00023180"/>
    </source>
</evidence>
<dbReference type="FunFam" id="1.20.1080.10:FF:000014">
    <property type="entry name" value="Aquaporin 1"/>
    <property type="match status" value="1"/>
</dbReference>
<evidence type="ECO:0000313" key="12">
    <source>
        <dbReference type="Proteomes" id="UP000016930"/>
    </source>
</evidence>
<comment type="similarity">
    <text evidence="2 9">Belongs to the MIP/aquaporin (TC 1.A.8) family.</text>
</comment>
<evidence type="ECO:0000256" key="2">
    <source>
        <dbReference type="ARBA" id="ARBA00006175"/>
    </source>
</evidence>
<feature type="transmembrane region" description="Helical" evidence="10">
    <location>
        <begin position="217"/>
        <end position="237"/>
    </location>
</feature>
<dbReference type="InterPro" id="IPR000425">
    <property type="entry name" value="MIP"/>
</dbReference>
<dbReference type="GO" id="GO:0015250">
    <property type="term" value="F:water channel activity"/>
    <property type="evidence" value="ECO:0007669"/>
    <property type="project" value="TreeGrafter"/>
</dbReference>
<gene>
    <name evidence="11" type="ORF">CERSUDRAFT_95824</name>
</gene>
<keyword evidence="7 10" id="KW-0472">Membrane</keyword>
<evidence type="ECO:0000256" key="6">
    <source>
        <dbReference type="ARBA" id="ARBA00022989"/>
    </source>
</evidence>
<dbReference type="PANTHER" id="PTHR19139">
    <property type="entry name" value="AQUAPORIN TRANSPORTER"/>
    <property type="match status" value="1"/>
</dbReference>
<dbReference type="PANTHER" id="PTHR19139:SF199">
    <property type="entry name" value="MIP17260P"/>
    <property type="match status" value="1"/>
</dbReference>
<dbReference type="InterPro" id="IPR034294">
    <property type="entry name" value="Aquaporin_transptr"/>
</dbReference>
<keyword evidence="3 9" id="KW-0813">Transport</keyword>
<keyword evidence="8" id="KW-0325">Glycoprotein</keyword>
<accession>M2QHM3</accession>
<organism evidence="11 12">
    <name type="scientific">Ceriporiopsis subvermispora (strain B)</name>
    <name type="common">White-rot fungus</name>
    <name type="synonym">Gelatoporia subvermispora</name>
    <dbReference type="NCBI Taxonomy" id="914234"/>
    <lineage>
        <taxon>Eukaryota</taxon>
        <taxon>Fungi</taxon>
        <taxon>Dikarya</taxon>
        <taxon>Basidiomycota</taxon>
        <taxon>Agaricomycotina</taxon>
        <taxon>Agaricomycetes</taxon>
        <taxon>Polyporales</taxon>
        <taxon>Gelatoporiaceae</taxon>
        <taxon>Gelatoporia</taxon>
    </lineage>
</organism>
<evidence type="ECO:0000256" key="1">
    <source>
        <dbReference type="ARBA" id="ARBA00004141"/>
    </source>
</evidence>
<proteinExistence type="inferred from homology"/>
<evidence type="ECO:0000256" key="3">
    <source>
        <dbReference type="ARBA" id="ARBA00022448"/>
    </source>
</evidence>
<name>M2QHM3_CERS8</name>
<keyword evidence="4 9" id="KW-0812">Transmembrane</keyword>